<evidence type="ECO:0000256" key="5">
    <source>
        <dbReference type="ARBA" id="ARBA00023033"/>
    </source>
</evidence>
<dbReference type="PRINTS" id="PR00463">
    <property type="entry name" value="EP450I"/>
</dbReference>
<comment type="similarity">
    <text evidence="1">Belongs to the cytochrome P450 family.</text>
</comment>
<dbReference type="Pfam" id="PF00067">
    <property type="entry name" value="p450"/>
    <property type="match status" value="1"/>
</dbReference>
<evidence type="ECO:0000256" key="1">
    <source>
        <dbReference type="ARBA" id="ARBA00010617"/>
    </source>
</evidence>
<protein>
    <recommendedName>
        <fullName evidence="9">Cytochrome P450</fullName>
    </recommendedName>
</protein>
<evidence type="ECO:0000256" key="3">
    <source>
        <dbReference type="ARBA" id="ARBA00023002"/>
    </source>
</evidence>
<dbReference type="GO" id="GO:0004497">
    <property type="term" value="F:monooxygenase activity"/>
    <property type="evidence" value="ECO:0007669"/>
    <property type="project" value="UniProtKB-KW"/>
</dbReference>
<evidence type="ECO:0000256" key="2">
    <source>
        <dbReference type="ARBA" id="ARBA00022723"/>
    </source>
</evidence>
<evidence type="ECO:0000313" key="7">
    <source>
        <dbReference type="EMBL" id="RMZ19240.1"/>
    </source>
</evidence>
<organism evidence="7 8">
    <name type="scientific">Hortaea werneckii</name>
    <name type="common">Black yeast</name>
    <name type="synonym">Cladosporium werneckii</name>
    <dbReference type="NCBI Taxonomy" id="91943"/>
    <lineage>
        <taxon>Eukaryota</taxon>
        <taxon>Fungi</taxon>
        <taxon>Dikarya</taxon>
        <taxon>Ascomycota</taxon>
        <taxon>Pezizomycotina</taxon>
        <taxon>Dothideomycetes</taxon>
        <taxon>Dothideomycetidae</taxon>
        <taxon>Mycosphaerellales</taxon>
        <taxon>Teratosphaeriaceae</taxon>
        <taxon>Hortaea</taxon>
    </lineage>
</organism>
<dbReference type="GO" id="GO:0020037">
    <property type="term" value="F:heme binding"/>
    <property type="evidence" value="ECO:0007669"/>
    <property type="project" value="InterPro"/>
</dbReference>
<dbReference type="GO" id="GO:0005506">
    <property type="term" value="F:iron ion binding"/>
    <property type="evidence" value="ECO:0007669"/>
    <property type="project" value="InterPro"/>
</dbReference>
<dbReference type="InterPro" id="IPR036396">
    <property type="entry name" value="Cyt_P450_sf"/>
</dbReference>
<evidence type="ECO:0008006" key="9">
    <source>
        <dbReference type="Google" id="ProtNLM"/>
    </source>
</evidence>
<keyword evidence="5" id="KW-0503">Monooxygenase</keyword>
<keyword evidence="4 6" id="KW-0408">Iron</keyword>
<keyword evidence="2 6" id="KW-0479">Metal-binding</keyword>
<accession>A0A3M7I0Y4</accession>
<dbReference type="InterPro" id="IPR002401">
    <property type="entry name" value="Cyt_P450_E_grp-I"/>
</dbReference>
<dbReference type="GO" id="GO:0016705">
    <property type="term" value="F:oxidoreductase activity, acting on paired donors, with incorporation or reduction of molecular oxygen"/>
    <property type="evidence" value="ECO:0007669"/>
    <property type="project" value="InterPro"/>
</dbReference>
<sequence>MSSHLSALLVGLLLATIVYFLYNTGRRDRRLPPGPPTLPILGNLHQIPKQGVHFQFTEWARQYGGIYALKLGTGTAAVITDPRLVKQLLDRKSSKYAERPRSYVANLIAGGDHILLMDYGNQWRDTRKLFHSHFMEKMVETEHIKVQEAEARLYDVMEVWSKVMETGATPPVDIYPFLHWLPQRVFTNWIDRATHVRNEMNNLYADFLHDIRLRRNRVGNRGSFMDKVLDTAENEKRPEGLTFSDHELYFMGGTATEGGSDTSASIITAFVHAMAAHPDIQRKAQRQIDSVVGPDRSPTWQDFPRLPYIAQCVKETMRWRPVTPLAFPHALAEDDWISTSPSSTSSPSSEKSPQYLLPKGTTIILNAWGMHHDSTRFPNPETFDPDHYASTTPTALSTDLANGPWEKRDHYGYGAGRRFCPGAHLAERNLFLAMAKLLWGYNILPGKRDREGQLADLDPDLDPRTGYSAGFLVCAKDFEANFEVRGREREATIRREFEEAQGEVFGRFEACGEERA</sequence>
<keyword evidence="3" id="KW-0560">Oxidoreductase</keyword>
<dbReference type="SUPFAM" id="SSF48264">
    <property type="entry name" value="Cytochrome P450"/>
    <property type="match status" value="1"/>
</dbReference>
<dbReference type="AlphaFoldDB" id="A0A3M7I0Y4"/>
<comment type="cofactor">
    <cofactor evidence="6">
        <name>heme</name>
        <dbReference type="ChEBI" id="CHEBI:30413"/>
    </cofactor>
</comment>
<dbReference type="CDD" id="cd11065">
    <property type="entry name" value="CYP64-like"/>
    <property type="match status" value="1"/>
</dbReference>
<feature type="binding site" description="axial binding residue" evidence="6">
    <location>
        <position position="420"/>
    </location>
    <ligand>
        <name>heme</name>
        <dbReference type="ChEBI" id="CHEBI:30413"/>
    </ligand>
    <ligandPart>
        <name>Fe</name>
        <dbReference type="ChEBI" id="CHEBI:18248"/>
    </ligandPart>
</feature>
<proteinExistence type="inferred from homology"/>
<name>A0A3M7I0Y4_HORWE</name>
<dbReference type="Gene3D" id="1.10.630.10">
    <property type="entry name" value="Cytochrome P450"/>
    <property type="match status" value="1"/>
</dbReference>
<dbReference type="InterPro" id="IPR001128">
    <property type="entry name" value="Cyt_P450"/>
</dbReference>
<reference evidence="7 8" key="1">
    <citation type="journal article" date="2018" name="BMC Genomics">
        <title>Genomic evidence for intraspecific hybridization in a clonal and extremely halotolerant yeast.</title>
        <authorList>
            <person name="Gostincar C."/>
            <person name="Stajich J.E."/>
            <person name="Zupancic J."/>
            <person name="Zalar P."/>
            <person name="Gunde-Cimerman N."/>
        </authorList>
    </citation>
    <scope>NUCLEOTIDE SEQUENCE [LARGE SCALE GENOMIC DNA]</scope>
    <source>
        <strain evidence="7 8">EXF-120</strain>
    </source>
</reference>
<dbReference type="Proteomes" id="UP000281677">
    <property type="component" value="Unassembled WGS sequence"/>
</dbReference>
<dbReference type="PANTHER" id="PTHR46300:SF2">
    <property type="entry name" value="CYTOCHROME P450 MONOOXYGENASE ALNH-RELATED"/>
    <property type="match status" value="1"/>
</dbReference>
<comment type="caution">
    <text evidence="7">The sequence shown here is derived from an EMBL/GenBank/DDBJ whole genome shotgun (WGS) entry which is preliminary data.</text>
</comment>
<dbReference type="VEuPathDB" id="FungiDB:BTJ68_08671"/>
<dbReference type="OrthoDB" id="1103324at2759"/>
<evidence type="ECO:0000313" key="8">
    <source>
        <dbReference type="Proteomes" id="UP000281677"/>
    </source>
</evidence>
<dbReference type="EMBL" id="QWIT01001089">
    <property type="protein sequence ID" value="RMZ19240.1"/>
    <property type="molecule type" value="Genomic_DNA"/>
</dbReference>
<evidence type="ECO:0000256" key="6">
    <source>
        <dbReference type="PIRSR" id="PIRSR602401-1"/>
    </source>
</evidence>
<keyword evidence="6" id="KW-0349">Heme</keyword>
<gene>
    <name evidence="7" type="ORF">D0859_16769</name>
</gene>
<dbReference type="InterPro" id="IPR050364">
    <property type="entry name" value="Cytochrome_P450_fung"/>
</dbReference>
<dbReference type="PANTHER" id="PTHR46300">
    <property type="entry name" value="P450, PUTATIVE (EUROFUNG)-RELATED-RELATED"/>
    <property type="match status" value="1"/>
</dbReference>
<evidence type="ECO:0000256" key="4">
    <source>
        <dbReference type="ARBA" id="ARBA00023004"/>
    </source>
</evidence>